<proteinExistence type="inferred from homology"/>
<dbReference type="SUPFAM" id="SSF88946">
    <property type="entry name" value="Sigma2 domain of RNA polymerase sigma factors"/>
    <property type="match status" value="1"/>
</dbReference>
<evidence type="ECO:0000256" key="5">
    <source>
        <dbReference type="ARBA" id="ARBA00023163"/>
    </source>
</evidence>
<evidence type="ECO:0008006" key="9">
    <source>
        <dbReference type="Google" id="ProtNLM"/>
    </source>
</evidence>
<dbReference type="Pfam" id="PF08281">
    <property type="entry name" value="Sigma70_r4_2"/>
    <property type="match status" value="1"/>
</dbReference>
<dbReference type="GO" id="GO:0006352">
    <property type="term" value="P:DNA-templated transcription initiation"/>
    <property type="evidence" value="ECO:0007669"/>
    <property type="project" value="InterPro"/>
</dbReference>
<dbReference type="Gene3D" id="1.10.1740.10">
    <property type="match status" value="1"/>
</dbReference>
<keyword evidence="3" id="KW-0731">Sigma factor</keyword>
<evidence type="ECO:0000256" key="2">
    <source>
        <dbReference type="ARBA" id="ARBA00023015"/>
    </source>
</evidence>
<evidence type="ECO:0000259" key="7">
    <source>
        <dbReference type="Pfam" id="PF08281"/>
    </source>
</evidence>
<evidence type="ECO:0000256" key="3">
    <source>
        <dbReference type="ARBA" id="ARBA00023082"/>
    </source>
</evidence>
<dbReference type="PANTHER" id="PTHR43133">
    <property type="entry name" value="RNA POLYMERASE ECF-TYPE SIGMA FACTO"/>
    <property type="match status" value="1"/>
</dbReference>
<name>A0A6J4UCZ3_9BACT</name>
<keyword evidence="4" id="KW-0238">DNA-binding</keyword>
<dbReference type="InterPro" id="IPR013324">
    <property type="entry name" value="RNA_pol_sigma_r3/r4-like"/>
</dbReference>
<keyword evidence="2" id="KW-0805">Transcription regulation</keyword>
<comment type="similarity">
    <text evidence="1">Belongs to the sigma-70 factor family. ECF subfamily.</text>
</comment>
<dbReference type="InterPro" id="IPR014284">
    <property type="entry name" value="RNA_pol_sigma-70_dom"/>
</dbReference>
<dbReference type="PANTHER" id="PTHR43133:SF8">
    <property type="entry name" value="RNA POLYMERASE SIGMA FACTOR HI_1459-RELATED"/>
    <property type="match status" value="1"/>
</dbReference>
<evidence type="ECO:0000256" key="1">
    <source>
        <dbReference type="ARBA" id="ARBA00010641"/>
    </source>
</evidence>
<protein>
    <recommendedName>
        <fullName evidence="9">RNA polymerase sigma factor</fullName>
    </recommendedName>
</protein>
<keyword evidence="5" id="KW-0804">Transcription</keyword>
<dbReference type="InterPro" id="IPR039425">
    <property type="entry name" value="RNA_pol_sigma-70-like"/>
</dbReference>
<dbReference type="GO" id="GO:0016987">
    <property type="term" value="F:sigma factor activity"/>
    <property type="evidence" value="ECO:0007669"/>
    <property type="project" value="UniProtKB-KW"/>
</dbReference>
<dbReference type="AlphaFoldDB" id="A0A6J4UCZ3"/>
<dbReference type="GO" id="GO:0003677">
    <property type="term" value="F:DNA binding"/>
    <property type="evidence" value="ECO:0007669"/>
    <property type="project" value="UniProtKB-KW"/>
</dbReference>
<feature type="domain" description="RNA polymerase sigma-70 region 2" evidence="6">
    <location>
        <begin position="40"/>
        <end position="111"/>
    </location>
</feature>
<gene>
    <name evidence="8" type="ORF">AVDCRST_MAG73-2473</name>
</gene>
<dbReference type="EMBL" id="CADCWE010000164">
    <property type="protein sequence ID" value="CAA9546571.1"/>
    <property type="molecule type" value="Genomic_DNA"/>
</dbReference>
<evidence type="ECO:0000313" key="8">
    <source>
        <dbReference type="EMBL" id="CAA9546571.1"/>
    </source>
</evidence>
<evidence type="ECO:0000256" key="4">
    <source>
        <dbReference type="ARBA" id="ARBA00023125"/>
    </source>
</evidence>
<dbReference type="InterPro" id="IPR036388">
    <property type="entry name" value="WH-like_DNA-bd_sf"/>
</dbReference>
<dbReference type="InterPro" id="IPR013249">
    <property type="entry name" value="RNA_pol_sigma70_r4_t2"/>
</dbReference>
<evidence type="ECO:0000259" key="6">
    <source>
        <dbReference type="Pfam" id="PF04542"/>
    </source>
</evidence>
<sequence length="207" mass="22374">MSAATKVERTRITVASSDAEGAELAARLALDLDGVFEEVVVAYQSRIYGFALRLLANPADAEEIAQDAFVRAYRALQGYPVERIATLRLRPWLYQIAVNLARNRHRHRGRRPSELALVDENGRERAFPAGEGDDPMAALERAEGAAALAGTIAALPARYRAAVVLRHVEGLSYAEVAAVLDQPVGTAKANVHRGVTLLRAALAEPGR</sequence>
<dbReference type="Gene3D" id="1.10.10.10">
    <property type="entry name" value="Winged helix-like DNA-binding domain superfamily/Winged helix DNA-binding domain"/>
    <property type="match status" value="1"/>
</dbReference>
<dbReference type="Pfam" id="PF04542">
    <property type="entry name" value="Sigma70_r2"/>
    <property type="match status" value="1"/>
</dbReference>
<dbReference type="CDD" id="cd06171">
    <property type="entry name" value="Sigma70_r4"/>
    <property type="match status" value="1"/>
</dbReference>
<dbReference type="InterPro" id="IPR013325">
    <property type="entry name" value="RNA_pol_sigma_r2"/>
</dbReference>
<dbReference type="SUPFAM" id="SSF88659">
    <property type="entry name" value="Sigma3 and sigma4 domains of RNA polymerase sigma factors"/>
    <property type="match status" value="1"/>
</dbReference>
<organism evidence="8">
    <name type="scientific">uncultured Thermomicrobiales bacterium</name>
    <dbReference type="NCBI Taxonomy" id="1645740"/>
    <lineage>
        <taxon>Bacteria</taxon>
        <taxon>Pseudomonadati</taxon>
        <taxon>Thermomicrobiota</taxon>
        <taxon>Thermomicrobia</taxon>
        <taxon>Thermomicrobiales</taxon>
        <taxon>environmental samples</taxon>
    </lineage>
</organism>
<dbReference type="NCBIfam" id="TIGR02937">
    <property type="entry name" value="sigma70-ECF"/>
    <property type="match status" value="1"/>
</dbReference>
<feature type="domain" description="RNA polymerase sigma factor 70 region 4 type 2" evidence="7">
    <location>
        <begin position="148"/>
        <end position="196"/>
    </location>
</feature>
<dbReference type="InterPro" id="IPR007627">
    <property type="entry name" value="RNA_pol_sigma70_r2"/>
</dbReference>
<accession>A0A6J4UCZ3</accession>
<reference evidence="8" key="1">
    <citation type="submission" date="2020-02" db="EMBL/GenBank/DDBJ databases">
        <authorList>
            <person name="Meier V. D."/>
        </authorList>
    </citation>
    <scope>NUCLEOTIDE SEQUENCE</scope>
    <source>
        <strain evidence="8">AVDCRST_MAG73</strain>
    </source>
</reference>